<feature type="compositionally biased region" description="Polar residues" evidence="7">
    <location>
        <begin position="1"/>
        <end position="26"/>
    </location>
</feature>
<evidence type="ECO:0000256" key="3">
    <source>
        <dbReference type="ARBA" id="ARBA00022729"/>
    </source>
</evidence>
<dbReference type="InterPro" id="IPR052222">
    <property type="entry name" value="DESIGUAL"/>
</dbReference>
<dbReference type="InterPro" id="IPR009606">
    <property type="entry name" value="DEAL/Modifying_wall_lignin1/2"/>
</dbReference>
<dbReference type="EMBL" id="JAXQNO010000003">
    <property type="protein sequence ID" value="KAK4801114.1"/>
    <property type="molecule type" value="Genomic_DNA"/>
</dbReference>
<protein>
    <submittedName>
        <fullName evidence="9">Uncharacterized protein</fullName>
    </submittedName>
</protein>
<organism evidence="9 10">
    <name type="scientific">Trapa natans</name>
    <name type="common">Water chestnut</name>
    <dbReference type="NCBI Taxonomy" id="22666"/>
    <lineage>
        <taxon>Eukaryota</taxon>
        <taxon>Viridiplantae</taxon>
        <taxon>Streptophyta</taxon>
        <taxon>Embryophyta</taxon>
        <taxon>Tracheophyta</taxon>
        <taxon>Spermatophyta</taxon>
        <taxon>Magnoliopsida</taxon>
        <taxon>eudicotyledons</taxon>
        <taxon>Gunneridae</taxon>
        <taxon>Pentapetalae</taxon>
        <taxon>rosids</taxon>
        <taxon>malvids</taxon>
        <taxon>Myrtales</taxon>
        <taxon>Lythraceae</taxon>
        <taxon>Trapa</taxon>
    </lineage>
</organism>
<keyword evidence="3" id="KW-0732">Signal</keyword>
<keyword evidence="10" id="KW-1185">Reference proteome</keyword>
<evidence type="ECO:0000256" key="8">
    <source>
        <dbReference type="SAM" id="Phobius"/>
    </source>
</evidence>
<dbReference type="Proteomes" id="UP001346149">
    <property type="component" value="Unassembled WGS sequence"/>
</dbReference>
<gene>
    <name evidence="9" type="ORF">SAY86_021601</name>
</gene>
<comment type="caution">
    <text evidence="9">The sequence shown here is derived from an EMBL/GenBank/DDBJ whole genome shotgun (WGS) entry which is preliminary data.</text>
</comment>
<reference evidence="9 10" key="1">
    <citation type="journal article" date="2023" name="Hortic Res">
        <title>Pangenome of water caltrop reveals structural variations and asymmetric subgenome divergence after allopolyploidization.</title>
        <authorList>
            <person name="Zhang X."/>
            <person name="Chen Y."/>
            <person name="Wang L."/>
            <person name="Yuan Y."/>
            <person name="Fang M."/>
            <person name="Shi L."/>
            <person name="Lu R."/>
            <person name="Comes H.P."/>
            <person name="Ma Y."/>
            <person name="Chen Y."/>
            <person name="Huang G."/>
            <person name="Zhou Y."/>
            <person name="Zheng Z."/>
            <person name="Qiu Y."/>
        </authorList>
    </citation>
    <scope>NUCLEOTIDE SEQUENCE [LARGE SCALE GENOMIC DNA]</scope>
    <source>
        <strain evidence="9">F231</strain>
    </source>
</reference>
<evidence type="ECO:0000256" key="2">
    <source>
        <dbReference type="ARBA" id="ARBA00022692"/>
    </source>
</evidence>
<sequence length="248" mass="27252">MLFALTNSPPNSTHELSPLNVPSQPQLLRPKEGKHRIEDHGFLPRGGRFLAQIRMALTMKQASLSVAAMGLISFILGVLAENTKPPSGTPITGKDVVICKYPADPSVYLGYLSVIFLIGSTVMGYRSLFYPYEGKSVPCSALFQTNIVFVFFNISLFTAGLGLTMLLHPTITGHLHRIRNVHRDLETHCPTAKTGVFGGGAFLSLDATLFWLLLLMLVSNAREDYFLEEAEEEIKADSAYDQESLGSM</sequence>
<feature type="region of interest" description="Disordered" evidence="7">
    <location>
        <begin position="1"/>
        <end position="27"/>
    </location>
</feature>
<evidence type="ECO:0000256" key="4">
    <source>
        <dbReference type="ARBA" id="ARBA00022989"/>
    </source>
</evidence>
<evidence type="ECO:0000256" key="6">
    <source>
        <dbReference type="ARBA" id="ARBA00029467"/>
    </source>
</evidence>
<feature type="transmembrane region" description="Helical" evidence="8">
    <location>
        <begin position="196"/>
        <end position="218"/>
    </location>
</feature>
<comment type="subcellular location">
    <subcellularLocation>
        <location evidence="1">Endomembrane system</location>
        <topology evidence="1">Multi-pass membrane protein</topology>
    </subcellularLocation>
</comment>
<accession>A0AAN7M900</accession>
<feature type="transmembrane region" description="Helical" evidence="8">
    <location>
        <begin position="62"/>
        <end position="80"/>
    </location>
</feature>
<proteinExistence type="inferred from homology"/>
<name>A0AAN7M900_TRANT</name>
<comment type="similarity">
    <text evidence="6">Belongs to the DESIGUAL family.</text>
</comment>
<feature type="transmembrane region" description="Helical" evidence="8">
    <location>
        <begin position="141"/>
        <end position="167"/>
    </location>
</feature>
<feature type="transmembrane region" description="Helical" evidence="8">
    <location>
        <begin position="108"/>
        <end position="129"/>
    </location>
</feature>
<evidence type="ECO:0000256" key="5">
    <source>
        <dbReference type="ARBA" id="ARBA00023136"/>
    </source>
</evidence>
<keyword evidence="5 8" id="KW-0472">Membrane</keyword>
<keyword evidence="4 8" id="KW-1133">Transmembrane helix</keyword>
<evidence type="ECO:0000313" key="10">
    <source>
        <dbReference type="Proteomes" id="UP001346149"/>
    </source>
</evidence>
<dbReference type="GO" id="GO:0012505">
    <property type="term" value="C:endomembrane system"/>
    <property type="evidence" value="ECO:0007669"/>
    <property type="project" value="UniProtKB-SubCell"/>
</dbReference>
<evidence type="ECO:0000256" key="7">
    <source>
        <dbReference type="SAM" id="MobiDB-lite"/>
    </source>
</evidence>
<evidence type="ECO:0000313" key="9">
    <source>
        <dbReference type="EMBL" id="KAK4801114.1"/>
    </source>
</evidence>
<evidence type="ECO:0000256" key="1">
    <source>
        <dbReference type="ARBA" id="ARBA00004127"/>
    </source>
</evidence>
<dbReference type="AlphaFoldDB" id="A0AAN7M900"/>
<dbReference type="Pfam" id="PF06749">
    <property type="entry name" value="DUF1218"/>
    <property type="match status" value="1"/>
</dbReference>
<keyword evidence="2 8" id="KW-0812">Transmembrane</keyword>
<dbReference type="PANTHER" id="PTHR31769">
    <property type="entry name" value="OS07G0462200 PROTEIN-RELATED"/>
    <property type="match status" value="1"/>
</dbReference>